<protein>
    <submittedName>
        <fullName evidence="2">Uncharacterized protein</fullName>
    </submittedName>
</protein>
<evidence type="ECO:0000313" key="2">
    <source>
        <dbReference type="EMBL" id="EGG08747.1"/>
    </source>
</evidence>
<feature type="compositionally biased region" description="Polar residues" evidence="1">
    <location>
        <begin position="1"/>
        <end position="13"/>
    </location>
</feature>
<keyword evidence="3" id="KW-1185">Reference proteome</keyword>
<dbReference type="KEGG" id="mlr:MELLADRAFT_115866"/>
<proteinExistence type="predicted"/>
<name>F4RF35_MELLP</name>
<dbReference type="HOGENOM" id="CLU_1594920_0_0_1"/>
<dbReference type="EMBL" id="GL883099">
    <property type="protein sequence ID" value="EGG08747.1"/>
    <property type="molecule type" value="Genomic_DNA"/>
</dbReference>
<dbReference type="Proteomes" id="UP000001072">
    <property type="component" value="Unassembled WGS sequence"/>
</dbReference>
<dbReference type="VEuPathDB" id="FungiDB:MELLADRAFT_115866"/>
<dbReference type="RefSeq" id="XP_007407721.1">
    <property type="nucleotide sequence ID" value="XM_007407659.1"/>
</dbReference>
<feature type="region of interest" description="Disordered" evidence="1">
    <location>
        <begin position="1"/>
        <end position="61"/>
    </location>
</feature>
<evidence type="ECO:0000313" key="3">
    <source>
        <dbReference type="Proteomes" id="UP000001072"/>
    </source>
</evidence>
<feature type="compositionally biased region" description="Basic residues" evidence="1">
    <location>
        <begin position="44"/>
        <end position="54"/>
    </location>
</feature>
<reference evidence="3" key="1">
    <citation type="journal article" date="2011" name="Proc. Natl. Acad. Sci. U.S.A.">
        <title>Obligate biotrophy features unraveled by the genomic analysis of rust fungi.</title>
        <authorList>
            <person name="Duplessis S."/>
            <person name="Cuomo C.A."/>
            <person name="Lin Y.-C."/>
            <person name="Aerts A."/>
            <person name="Tisserant E."/>
            <person name="Veneault-Fourrey C."/>
            <person name="Joly D.L."/>
            <person name="Hacquard S."/>
            <person name="Amselem J."/>
            <person name="Cantarel B.L."/>
            <person name="Chiu R."/>
            <person name="Coutinho P.M."/>
            <person name="Feau N."/>
            <person name="Field M."/>
            <person name="Frey P."/>
            <person name="Gelhaye E."/>
            <person name="Goldberg J."/>
            <person name="Grabherr M.G."/>
            <person name="Kodira C.D."/>
            <person name="Kohler A."/>
            <person name="Kuees U."/>
            <person name="Lindquist E.A."/>
            <person name="Lucas S.M."/>
            <person name="Mago R."/>
            <person name="Mauceli E."/>
            <person name="Morin E."/>
            <person name="Murat C."/>
            <person name="Pangilinan J.L."/>
            <person name="Park R."/>
            <person name="Pearson M."/>
            <person name="Quesneville H."/>
            <person name="Rouhier N."/>
            <person name="Sakthikumar S."/>
            <person name="Salamov A.A."/>
            <person name="Schmutz J."/>
            <person name="Selles B."/>
            <person name="Shapiro H."/>
            <person name="Tanguay P."/>
            <person name="Tuskan G.A."/>
            <person name="Henrissat B."/>
            <person name="Van de Peer Y."/>
            <person name="Rouze P."/>
            <person name="Ellis J.G."/>
            <person name="Dodds P.N."/>
            <person name="Schein J.E."/>
            <person name="Zhong S."/>
            <person name="Hamelin R.C."/>
            <person name="Grigoriev I.V."/>
            <person name="Szabo L.J."/>
            <person name="Martin F."/>
        </authorList>
    </citation>
    <scope>NUCLEOTIDE SEQUENCE [LARGE SCALE GENOMIC DNA]</scope>
    <source>
        <strain evidence="3">98AG31 / pathotype 3-4-7</strain>
    </source>
</reference>
<accession>F4RF35</accession>
<evidence type="ECO:0000256" key="1">
    <source>
        <dbReference type="SAM" id="MobiDB-lite"/>
    </source>
</evidence>
<organism evidence="3">
    <name type="scientific">Melampsora larici-populina (strain 98AG31 / pathotype 3-4-7)</name>
    <name type="common">Poplar leaf rust fungus</name>
    <dbReference type="NCBI Taxonomy" id="747676"/>
    <lineage>
        <taxon>Eukaryota</taxon>
        <taxon>Fungi</taxon>
        <taxon>Dikarya</taxon>
        <taxon>Basidiomycota</taxon>
        <taxon>Pucciniomycotina</taxon>
        <taxon>Pucciniomycetes</taxon>
        <taxon>Pucciniales</taxon>
        <taxon>Melampsoraceae</taxon>
        <taxon>Melampsora</taxon>
    </lineage>
</organism>
<dbReference type="InParanoid" id="F4RF35"/>
<sequence length="167" mass="18221">MTTLSSQIVSNLETMAEDLSRQMDSQQPNPPNPSVTFTQVANPSKKRKTYKKKRAEAVKTGQESGFNMADIQDKLWPHVPIPSCTRPLGLLTLLPGARSVEKTFKEASSNLNQAKLVAMEADLKEGLIYLEPIDRSSATAPASPSAHTNTIDPTETDGNLLDPMLTQ</sequence>
<gene>
    <name evidence="2" type="ORF">MELLADRAFT_115866</name>
</gene>
<dbReference type="AlphaFoldDB" id="F4RF35"/>
<feature type="compositionally biased region" description="Low complexity" evidence="1">
    <location>
        <begin position="137"/>
        <end position="146"/>
    </location>
</feature>
<dbReference type="GeneID" id="18925701"/>
<feature type="compositionally biased region" description="Polar residues" evidence="1">
    <location>
        <begin position="147"/>
        <end position="157"/>
    </location>
</feature>
<feature type="region of interest" description="Disordered" evidence="1">
    <location>
        <begin position="137"/>
        <end position="167"/>
    </location>
</feature>